<name>A0A370DQJ0_9GAMM</name>
<comment type="caution">
    <text evidence="2">The sequence shown here is derived from an EMBL/GenBank/DDBJ whole genome shotgun (WGS) entry which is preliminary data.</text>
</comment>
<proteinExistence type="predicted"/>
<dbReference type="SUPFAM" id="SSF52200">
    <property type="entry name" value="Toll/Interleukin receptor TIR domain"/>
    <property type="match status" value="1"/>
</dbReference>
<gene>
    <name evidence="2" type="ORF">DIZ78_08015</name>
</gene>
<sequence length="297" mass="32806">MTKLEDAHQQIEKLIAADKVEAALSEFRDALAGSDAEVEQELIQHQAALAKVTKERRRGLIDVSREEQTRNRVRYALLDLLGEWFAGEQSEPLPPAGLAAHRTSASVPTVFISYSHADLGVAGRISAALESEGIPVCIDSKNIRPGEDVEAFILRVVAESDVVLSIVSGDSLLSPWVGMESVLSLYGEALNGGHKLIAGYLDETFLDIGFRVTATEQIDAKIGEIDALFPVYIEKHLDTSDLNRQKTRLFELRNNLGKVLERLRNSLVLDLREPMWAENLPRLLAAIKASEQREESV</sequence>
<reference evidence="2 3" key="1">
    <citation type="journal article" date="2018" name="ISME J.">
        <title>Endosymbiont genomes yield clues of tubeworm success.</title>
        <authorList>
            <person name="Li Y."/>
            <person name="Liles M.R."/>
            <person name="Halanych K.M."/>
        </authorList>
    </citation>
    <scope>NUCLEOTIDE SEQUENCE [LARGE SCALE GENOMIC DNA]</scope>
    <source>
        <strain evidence="2">A1462</strain>
    </source>
</reference>
<dbReference type="EMBL" id="QFXE01000008">
    <property type="protein sequence ID" value="RDH86825.1"/>
    <property type="molecule type" value="Genomic_DNA"/>
</dbReference>
<dbReference type="InterPro" id="IPR035897">
    <property type="entry name" value="Toll_tir_struct_dom_sf"/>
</dbReference>
<protein>
    <recommendedName>
        <fullName evidence="1">TIR domain-containing protein</fullName>
    </recommendedName>
</protein>
<dbReference type="GO" id="GO:0007165">
    <property type="term" value="P:signal transduction"/>
    <property type="evidence" value="ECO:0007669"/>
    <property type="project" value="InterPro"/>
</dbReference>
<dbReference type="Proteomes" id="UP000254771">
    <property type="component" value="Unassembled WGS sequence"/>
</dbReference>
<dbReference type="InterPro" id="IPR045439">
    <property type="entry name" value="EAD11"/>
</dbReference>
<evidence type="ECO:0000259" key="1">
    <source>
        <dbReference type="PROSITE" id="PS50104"/>
    </source>
</evidence>
<dbReference type="AlphaFoldDB" id="A0A370DQJ0"/>
<evidence type="ECO:0000313" key="2">
    <source>
        <dbReference type="EMBL" id="RDH86825.1"/>
    </source>
</evidence>
<dbReference type="PROSITE" id="PS50104">
    <property type="entry name" value="TIR"/>
    <property type="match status" value="1"/>
</dbReference>
<accession>A0A370DQJ0</accession>
<organism evidence="2 3">
    <name type="scientific">endosymbiont of Escarpia spicata</name>
    <dbReference type="NCBI Taxonomy" id="2200908"/>
    <lineage>
        <taxon>Bacteria</taxon>
        <taxon>Pseudomonadati</taxon>
        <taxon>Pseudomonadota</taxon>
        <taxon>Gammaproteobacteria</taxon>
        <taxon>sulfur-oxidizing symbionts</taxon>
    </lineage>
</organism>
<dbReference type="Pfam" id="PF13676">
    <property type="entry name" value="TIR_2"/>
    <property type="match status" value="1"/>
</dbReference>
<dbReference type="Gene3D" id="3.40.50.10140">
    <property type="entry name" value="Toll/interleukin-1 receptor homology (TIR) domain"/>
    <property type="match status" value="1"/>
</dbReference>
<feature type="domain" description="TIR" evidence="1">
    <location>
        <begin position="106"/>
        <end position="275"/>
    </location>
</feature>
<keyword evidence="3" id="KW-1185">Reference proteome</keyword>
<dbReference type="Pfam" id="PF19964">
    <property type="entry name" value="EAD11"/>
    <property type="match status" value="1"/>
</dbReference>
<dbReference type="InterPro" id="IPR000157">
    <property type="entry name" value="TIR_dom"/>
</dbReference>
<evidence type="ECO:0000313" key="3">
    <source>
        <dbReference type="Proteomes" id="UP000254771"/>
    </source>
</evidence>